<sequence>MVVIIIIFIYICGHSRGGWLNGWLGWARKGWAWLGLALLAGRETRRARASRTTMSTTDEVPLLFRSFFPRLLLLCCSGDAALTSADVVIDALAVPRSSRQLAPA</sequence>
<reference evidence="1 2" key="2">
    <citation type="journal article" date="2019" name="G3 (Bethesda)">
        <title>Hybrid Assembly of the Genome of the Entomopathogenic Nematode Steinernema carpocapsae Identifies the X-Chromosome.</title>
        <authorList>
            <person name="Serra L."/>
            <person name="Macchietto M."/>
            <person name="Macias-Munoz A."/>
            <person name="McGill C.J."/>
            <person name="Rodriguez I.M."/>
            <person name="Rodriguez B."/>
            <person name="Murad R."/>
            <person name="Mortazavi A."/>
        </authorList>
    </citation>
    <scope>NUCLEOTIDE SEQUENCE [LARGE SCALE GENOMIC DNA]</scope>
    <source>
        <strain evidence="1 2">ALL</strain>
    </source>
</reference>
<proteinExistence type="predicted"/>
<protein>
    <submittedName>
        <fullName evidence="1">Uncharacterized protein</fullName>
    </submittedName>
</protein>
<comment type="caution">
    <text evidence="1">The sequence shown here is derived from an EMBL/GenBank/DDBJ whole genome shotgun (WGS) entry which is preliminary data.</text>
</comment>
<accession>A0A4V6I8K5</accession>
<dbReference type="EMBL" id="AZBU02000001">
    <property type="protein sequence ID" value="TMS39123.1"/>
    <property type="molecule type" value="Genomic_DNA"/>
</dbReference>
<name>A0A4V6I8K5_STECR</name>
<dbReference type="EMBL" id="CM016762">
    <property type="protein sequence ID" value="TMS39123.1"/>
    <property type="molecule type" value="Genomic_DNA"/>
</dbReference>
<evidence type="ECO:0000313" key="1">
    <source>
        <dbReference type="EMBL" id="TMS39123.1"/>
    </source>
</evidence>
<gene>
    <name evidence="1" type="ORF">L596_005696</name>
</gene>
<reference evidence="1 2" key="1">
    <citation type="journal article" date="2015" name="Genome Biol.">
        <title>Comparative genomics of Steinernema reveals deeply conserved gene regulatory networks.</title>
        <authorList>
            <person name="Dillman A.R."/>
            <person name="Macchietto M."/>
            <person name="Porter C.F."/>
            <person name="Rogers A."/>
            <person name="Williams B."/>
            <person name="Antoshechkin I."/>
            <person name="Lee M.M."/>
            <person name="Goodwin Z."/>
            <person name="Lu X."/>
            <person name="Lewis E.E."/>
            <person name="Goodrich-Blair H."/>
            <person name="Stock S.P."/>
            <person name="Adams B.J."/>
            <person name="Sternberg P.W."/>
            <person name="Mortazavi A."/>
        </authorList>
    </citation>
    <scope>NUCLEOTIDE SEQUENCE [LARGE SCALE GENOMIC DNA]</scope>
    <source>
        <strain evidence="1 2">ALL</strain>
    </source>
</reference>
<keyword evidence="2" id="KW-1185">Reference proteome</keyword>
<dbReference type="Proteomes" id="UP000298663">
    <property type="component" value="Chromosome X"/>
</dbReference>
<evidence type="ECO:0000313" key="2">
    <source>
        <dbReference type="Proteomes" id="UP000298663"/>
    </source>
</evidence>
<dbReference type="AlphaFoldDB" id="A0A4V6I8K5"/>
<organism evidence="1 2">
    <name type="scientific">Steinernema carpocapsae</name>
    <name type="common">Entomopathogenic nematode</name>
    <dbReference type="NCBI Taxonomy" id="34508"/>
    <lineage>
        <taxon>Eukaryota</taxon>
        <taxon>Metazoa</taxon>
        <taxon>Ecdysozoa</taxon>
        <taxon>Nematoda</taxon>
        <taxon>Chromadorea</taxon>
        <taxon>Rhabditida</taxon>
        <taxon>Tylenchina</taxon>
        <taxon>Panagrolaimomorpha</taxon>
        <taxon>Strongyloidoidea</taxon>
        <taxon>Steinernematidae</taxon>
        <taxon>Steinernema</taxon>
    </lineage>
</organism>